<dbReference type="CDD" id="cd00038">
    <property type="entry name" value="CAP_ED"/>
    <property type="match status" value="1"/>
</dbReference>
<accession>A0A2T5MIW9</accession>
<evidence type="ECO:0000256" key="2">
    <source>
        <dbReference type="ARBA" id="ARBA00022475"/>
    </source>
</evidence>
<sequence>MAKHPYRVVLFTTLLSVFALLLCVNPVTMTPRLVIDPAVEHLLPAGDADRAVSDRVRKNFGDADAVIVAVKFETVFTAQSLDRIDQITQRLRALEGVNTVVSLASAPNLLAQGEDVEVSSFAEQAKRDPALIAEFPRQFASNPLYNGTLLSLDGKIVSFALVMGDVGESDFIKRDYPTQIRNIVREVSGDAKVWITGTPIARAATTQALIKTIKFTIPAVFGVILLLLLIAFRSLRAMLVAAATVGTALLWTMAVAAFLHIPMNLVTAIVPPLVITLGLSYSIYLLSAYFTAQQETSLTTKPQRTAWLINRASVGLLLSAGTTVISFSALLLNALPAIKHFAVLASIGSAFGVLLSLTFMPAALAIIGTTHKPRSMGETMFANWAHRLARFDQKWRFWIITIALIMIPLDLIFASRIHAGSEFIKSFNEKALVRTDFEAINTAFNGANMISVLIETHVNDALTDPSLIREVDDLQEWLRKQPEVGAVVSYIDHLKLIHQSLNNNSPLYFSVPDDPAAVKQLLVFASNDQMRHVIDSRFRTALLSVRINVDGSVPVADLVQRIEKRIKLLPQPLNAQVTGSPVLATRTVQEIAAGQLESIAIATFGIWLLLSLMFTSMRAGLIALLPTVVPVAIYFGTLGLLNISLSPTTCLIACIVIGIAVDDTIQYLARFNADARAGGKEEPAVRSALVSVLRPITLSTVALCLGFLVFTGSELITQVQFGLLSAFTLFVAWFMNITLTPALGSKLRIVTLWDLLRLDLGQSPQHTIPLFSGLSLRQARVFALMSKLENVPTGKRVIQQGDLARDIYVVVDGTLEAWVDSHGEHKVLSTMGRGAVMGEAGYFGQRRTANVDTTTSARLLRFDSQDLERLRVRYPWIAATIFRNLNRIQAERIARMTSMLQ</sequence>
<dbReference type="PROSITE" id="PS00888">
    <property type="entry name" value="CNMP_BINDING_1"/>
    <property type="match status" value="1"/>
</dbReference>
<keyword evidence="3 6" id="KW-0812">Transmembrane</keyword>
<dbReference type="Pfam" id="PF03176">
    <property type="entry name" value="MMPL"/>
    <property type="match status" value="2"/>
</dbReference>
<gene>
    <name evidence="9" type="ORF">CJD38_06080</name>
</gene>
<evidence type="ECO:0000256" key="3">
    <source>
        <dbReference type="ARBA" id="ARBA00022692"/>
    </source>
</evidence>
<dbReference type="SUPFAM" id="SSF82866">
    <property type="entry name" value="Multidrug efflux transporter AcrB transmembrane domain"/>
    <property type="match status" value="2"/>
</dbReference>
<evidence type="ECO:0000256" key="4">
    <source>
        <dbReference type="ARBA" id="ARBA00022989"/>
    </source>
</evidence>
<keyword evidence="4 6" id="KW-1133">Transmembrane helix</keyword>
<dbReference type="PROSITE" id="PS50156">
    <property type="entry name" value="SSD"/>
    <property type="match status" value="1"/>
</dbReference>
<dbReference type="SMART" id="SM00100">
    <property type="entry name" value="cNMP"/>
    <property type="match status" value="1"/>
</dbReference>
<evidence type="ECO:0000256" key="5">
    <source>
        <dbReference type="ARBA" id="ARBA00023136"/>
    </source>
</evidence>
<dbReference type="PANTHER" id="PTHR33406">
    <property type="entry name" value="MEMBRANE PROTEIN MJ1562-RELATED"/>
    <property type="match status" value="1"/>
</dbReference>
<feature type="transmembrane region" description="Helical" evidence="6">
    <location>
        <begin position="397"/>
        <end position="417"/>
    </location>
</feature>
<evidence type="ECO:0000259" key="7">
    <source>
        <dbReference type="PROSITE" id="PS50042"/>
    </source>
</evidence>
<feature type="transmembrane region" description="Helical" evidence="6">
    <location>
        <begin position="591"/>
        <end position="612"/>
    </location>
</feature>
<dbReference type="AlphaFoldDB" id="A0A2T5MIW9"/>
<dbReference type="GO" id="GO:0005886">
    <property type="term" value="C:plasma membrane"/>
    <property type="evidence" value="ECO:0007669"/>
    <property type="project" value="UniProtKB-SubCell"/>
</dbReference>
<feature type="transmembrane region" description="Helical" evidence="6">
    <location>
        <begin position="215"/>
        <end position="232"/>
    </location>
</feature>
<evidence type="ECO:0000259" key="8">
    <source>
        <dbReference type="PROSITE" id="PS50156"/>
    </source>
</evidence>
<dbReference type="InterPro" id="IPR014710">
    <property type="entry name" value="RmlC-like_jellyroll"/>
</dbReference>
<dbReference type="InterPro" id="IPR050545">
    <property type="entry name" value="Mycobact_MmpL"/>
</dbReference>
<dbReference type="InterPro" id="IPR000731">
    <property type="entry name" value="SSD"/>
</dbReference>
<dbReference type="PANTHER" id="PTHR33406:SF13">
    <property type="entry name" value="MEMBRANE PROTEIN YDFJ"/>
    <property type="match status" value="1"/>
</dbReference>
<evidence type="ECO:0000256" key="6">
    <source>
        <dbReference type="SAM" id="Phobius"/>
    </source>
</evidence>
<keyword evidence="10" id="KW-1185">Reference proteome</keyword>
<feature type="domain" description="Cyclic nucleotide-binding" evidence="7">
    <location>
        <begin position="770"/>
        <end position="870"/>
    </location>
</feature>
<dbReference type="SUPFAM" id="SSF51206">
    <property type="entry name" value="cAMP-binding domain-like"/>
    <property type="match status" value="1"/>
</dbReference>
<evidence type="ECO:0008006" key="11">
    <source>
        <dbReference type="Google" id="ProtNLM"/>
    </source>
</evidence>
<dbReference type="Gene3D" id="2.60.120.10">
    <property type="entry name" value="Jelly Rolls"/>
    <property type="match status" value="1"/>
</dbReference>
<feature type="domain" description="SSD" evidence="8">
    <location>
        <begin position="239"/>
        <end position="366"/>
    </location>
</feature>
<feature type="transmembrane region" description="Helical" evidence="6">
    <location>
        <begin position="341"/>
        <end position="367"/>
    </location>
</feature>
<keyword evidence="2" id="KW-1003">Cell membrane</keyword>
<feature type="transmembrane region" description="Helical" evidence="6">
    <location>
        <begin position="696"/>
        <end position="713"/>
    </location>
</feature>
<dbReference type="InterPro" id="IPR018488">
    <property type="entry name" value="cNMP-bd_CS"/>
</dbReference>
<evidence type="ECO:0000313" key="9">
    <source>
        <dbReference type="EMBL" id="PTU32527.1"/>
    </source>
</evidence>
<dbReference type="InterPro" id="IPR000595">
    <property type="entry name" value="cNMP-bd_dom"/>
</dbReference>
<dbReference type="Gene3D" id="1.20.1640.10">
    <property type="entry name" value="Multidrug efflux transporter AcrB transmembrane domain"/>
    <property type="match status" value="2"/>
</dbReference>
<evidence type="ECO:0000256" key="1">
    <source>
        <dbReference type="ARBA" id="ARBA00004651"/>
    </source>
</evidence>
<feature type="transmembrane region" description="Helical" evidence="6">
    <location>
        <begin position="643"/>
        <end position="661"/>
    </location>
</feature>
<organism evidence="9 10">
    <name type="scientific">Stenotrophobium rhamnosiphilum</name>
    <dbReference type="NCBI Taxonomy" id="2029166"/>
    <lineage>
        <taxon>Bacteria</taxon>
        <taxon>Pseudomonadati</taxon>
        <taxon>Pseudomonadota</taxon>
        <taxon>Gammaproteobacteria</taxon>
        <taxon>Nevskiales</taxon>
        <taxon>Nevskiaceae</taxon>
        <taxon>Stenotrophobium</taxon>
    </lineage>
</organism>
<reference evidence="9 10" key="1">
    <citation type="submission" date="2018-04" db="EMBL/GenBank/DDBJ databases">
        <title>Novel species isolated from glacier.</title>
        <authorList>
            <person name="Liu Q."/>
            <person name="Xin Y.-H."/>
        </authorList>
    </citation>
    <scope>NUCLEOTIDE SEQUENCE [LARGE SCALE GENOMIC DNA]</scope>
    <source>
        <strain evidence="9 10">GT1R17</strain>
    </source>
</reference>
<name>A0A2T5MIW9_9GAMM</name>
<dbReference type="OrthoDB" id="9803781at2"/>
<feature type="transmembrane region" description="Helical" evidence="6">
    <location>
        <begin position="239"/>
        <end position="261"/>
    </location>
</feature>
<keyword evidence="5 6" id="KW-0472">Membrane</keyword>
<dbReference type="Proteomes" id="UP000244248">
    <property type="component" value="Unassembled WGS sequence"/>
</dbReference>
<protein>
    <recommendedName>
        <fullName evidence="11">Cyclic nucleotide-binding domain-containing protein</fullName>
    </recommendedName>
</protein>
<evidence type="ECO:0000313" key="10">
    <source>
        <dbReference type="Proteomes" id="UP000244248"/>
    </source>
</evidence>
<dbReference type="EMBL" id="QANS01000002">
    <property type="protein sequence ID" value="PTU32527.1"/>
    <property type="molecule type" value="Genomic_DNA"/>
</dbReference>
<proteinExistence type="predicted"/>
<comment type="subcellular location">
    <subcellularLocation>
        <location evidence="1">Cell membrane</location>
        <topology evidence="1">Multi-pass membrane protein</topology>
    </subcellularLocation>
</comment>
<comment type="caution">
    <text evidence="9">The sequence shown here is derived from an EMBL/GenBank/DDBJ whole genome shotgun (WGS) entry which is preliminary data.</text>
</comment>
<feature type="transmembrane region" description="Helical" evidence="6">
    <location>
        <begin position="273"/>
        <end position="292"/>
    </location>
</feature>
<dbReference type="InterPro" id="IPR004869">
    <property type="entry name" value="MMPL_dom"/>
</dbReference>
<dbReference type="InterPro" id="IPR018490">
    <property type="entry name" value="cNMP-bd_dom_sf"/>
</dbReference>
<dbReference type="Pfam" id="PF00027">
    <property type="entry name" value="cNMP_binding"/>
    <property type="match status" value="1"/>
</dbReference>
<feature type="transmembrane region" description="Helical" evidence="6">
    <location>
        <begin position="719"/>
        <end position="739"/>
    </location>
</feature>
<feature type="transmembrane region" description="Helical" evidence="6">
    <location>
        <begin position="619"/>
        <end position="637"/>
    </location>
</feature>
<feature type="transmembrane region" description="Helical" evidence="6">
    <location>
        <begin position="313"/>
        <end position="335"/>
    </location>
</feature>
<dbReference type="PROSITE" id="PS50042">
    <property type="entry name" value="CNMP_BINDING_3"/>
    <property type="match status" value="1"/>
</dbReference>